<sequence length="107" mass="12135">MKYIDWSPTNQIASAFSSFIMIYDALDDVLIAQLSFSSQGFFETKDDQDNDSISGRFEVITLRTYLYKHASSVGEDIPNPSDPDYTQVLLDLANTYLRRARVPGLDQ</sequence>
<accession>A0A7S8E817</accession>
<dbReference type="EMBL" id="CP062983">
    <property type="protein sequence ID" value="QPC82057.1"/>
    <property type="molecule type" value="Genomic_DNA"/>
</dbReference>
<keyword evidence="2" id="KW-1185">Reference proteome</keyword>
<organism evidence="1 2">
    <name type="scientific">Phototrophicus methaneseepsis</name>
    <dbReference type="NCBI Taxonomy" id="2710758"/>
    <lineage>
        <taxon>Bacteria</taxon>
        <taxon>Bacillati</taxon>
        <taxon>Chloroflexota</taxon>
        <taxon>Candidatus Thermofontia</taxon>
        <taxon>Phototrophicales</taxon>
        <taxon>Phototrophicaceae</taxon>
        <taxon>Phototrophicus</taxon>
    </lineage>
</organism>
<gene>
    <name evidence="1" type="ORF">G4Y79_20585</name>
</gene>
<dbReference type="KEGG" id="pmet:G4Y79_20585"/>
<evidence type="ECO:0000313" key="1">
    <source>
        <dbReference type="EMBL" id="QPC82057.1"/>
    </source>
</evidence>
<dbReference type="Proteomes" id="UP000594468">
    <property type="component" value="Chromosome"/>
</dbReference>
<evidence type="ECO:0000313" key="2">
    <source>
        <dbReference type="Proteomes" id="UP000594468"/>
    </source>
</evidence>
<protein>
    <submittedName>
        <fullName evidence="1">Uncharacterized protein</fullName>
    </submittedName>
</protein>
<reference evidence="1 2" key="1">
    <citation type="submission" date="2020-02" db="EMBL/GenBank/DDBJ databases">
        <authorList>
            <person name="Zheng R.K."/>
            <person name="Sun C.M."/>
        </authorList>
    </citation>
    <scope>NUCLEOTIDE SEQUENCE [LARGE SCALE GENOMIC DNA]</scope>
    <source>
        <strain evidence="2">rifampicinis</strain>
    </source>
</reference>
<dbReference type="RefSeq" id="WP_195170126.1">
    <property type="nucleotide sequence ID" value="NZ_CP062983.1"/>
</dbReference>
<dbReference type="AlphaFoldDB" id="A0A7S8E817"/>
<proteinExistence type="predicted"/>
<name>A0A7S8E817_9CHLR</name>